<gene>
    <name evidence="3" type="ordered locus">Gbem_1801</name>
</gene>
<dbReference type="KEGG" id="gbm:Gbem_1801"/>
<dbReference type="Proteomes" id="UP000008825">
    <property type="component" value="Chromosome"/>
</dbReference>
<name>B5EAB1_CITBB</name>
<feature type="transmembrane region" description="Helical" evidence="1">
    <location>
        <begin position="317"/>
        <end position="337"/>
    </location>
</feature>
<dbReference type="PANTHER" id="PTHR28008">
    <property type="entry name" value="DOMAIN PROTEIN, PUTATIVE (AFU_ORTHOLOGUE AFUA_3G10980)-RELATED"/>
    <property type="match status" value="1"/>
</dbReference>
<reference evidence="3 4" key="1">
    <citation type="submission" date="2008-07" db="EMBL/GenBank/DDBJ databases">
        <title>Complete sequence of Geobacter bemidjiensis BEM.</title>
        <authorList>
            <consortium name="US DOE Joint Genome Institute"/>
            <person name="Lucas S."/>
            <person name="Copeland A."/>
            <person name="Lapidus A."/>
            <person name="Glavina del Rio T."/>
            <person name="Dalin E."/>
            <person name="Tice H."/>
            <person name="Bruce D."/>
            <person name="Goodwin L."/>
            <person name="Pitluck S."/>
            <person name="Kiss H."/>
            <person name="Brettin T."/>
            <person name="Detter J.C."/>
            <person name="Han C."/>
            <person name="Kuske C.R."/>
            <person name="Schmutz J."/>
            <person name="Larimer F."/>
            <person name="Land M."/>
            <person name="Hauser L."/>
            <person name="Kyrpides N."/>
            <person name="Lykidis A."/>
            <person name="Lovley D."/>
            <person name="Richardson P."/>
        </authorList>
    </citation>
    <scope>NUCLEOTIDE SEQUENCE [LARGE SCALE GENOMIC DNA]</scope>
    <source>
        <strain evidence="4">ATCC BAA-1014 / DSM 16622 / JCM 12645 / Bem</strain>
    </source>
</reference>
<sequence length="404" mass="43359">MNRKALLPALACVLLIAYASLFPFSGWRLPGAGLFVWCTFELPDHVSKSDLLVNVIAYVPLGYLLFRLFRRDDGRLALPFLCAVFGGSALSFAMEFTQAFLPDRTPSVVDLCTNTAGTSAGALLALCWQQAAVPEGAWSRWRASFLAAGIRGELGLCVLLLWLSSQWAPFVPSLDFGGIKNGLKPLWYTANDLSRFDLAQAGTYFFYLAGLGVVAQETFRRRALPLPLFTFFAAGVLCAKIFIQGHQLSLEALAGLFAGVPLLLAAGFLGEKSRRLMGCLLLVAGFACYELKPGVGSVAAGISWIPFKGQLAHELSGFGSILEGVWPFAAMSLLFPLGRGEARGAVWPGAAAVFSFVFLLEWQQLAIPGRIPDLTQALLALAGWLAPAFYLRSAAKGARAGAVP</sequence>
<dbReference type="RefSeq" id="WP_012530236.1">
    <property type="nucleotide sequence ID" value="NC_011146.1"/>
</dbReference>
<keyword evidence="1" id="KW-0812">Transmembrane</keyword>
<evidence type="ECO:0000259" key="2">
    <source>
        <dbReference type="Pfam" id="PF04892"/>
    </source>
</evidence>
<keyword evidence="4" id="KW-1185">Reference proteome</keyword>
<evidence type="ECO:0000313" key="3">
    <source>
        <dbReference type="EMBL" id="ACH38817.1"/>
    </source>
</evidence>
<dbReference type="PANTHER" id="PTHR28008:SF1">
    <property type="entry name" value="DOMAIN PROTEIN, PUTATIVE (AFU_ORTHOLOGUE AFUA_3G10980)-RELATED"/>
    <property type="match status" value="1"/>
</dbReference>
<feature type="transmembrane region" description="Helical" evidence="1">
    <location>
        <begin position="198"/>
        <end position="216"/>
    </location>
</feature>
<reference evidence="3 4" key="2">
    <citation type="journal article" date="2010" name="BMC Genomics">
        <title>The genome of Geobacter bemidjiensis, exemplar for the subsurface clade of Geobacter species that predominate in Fe(III)-reducing subsurface environments.</title>
        <authorList>
            <person name="Aklujkar M."/>
            <person name="Young N.D."/>
            <person name="Holmes D."/>
            <person name="Chavan M."/>
            <person name="Risso C."/>
            <person name="Kiss H.E."/>
            <person name="Han C.S."/>
            <person name="Land M.L."/>
            <person name="Lovley D.R."/>
        </authorList>
    </citation>
    <scope>NUCLEOTIDE SEQUENCE [LARGE SCALE GENOMIC DNA]</scope>
    <source>
        <strain evidence="4">ATCC BAA-1014 / DSM 16622 / JCM 12645 / Bem</strain>
    </source>
</reference>
<dbReference type="NCBIfam" id="NF037970">
    <property type="entry name" value="vanZ_1"/>
    <property type="match status" value="1"/>
</dbReference>
<evidence type="ECO:0000256" key="1">
    <source>
        <dbReference type="SAM" id="Phobius"/>
    </source>
</evidence>
<feature type="transmembrane region" description="Helical" evidence="1">
    <location>
        <begin position="249"/>
        <end position="269"/>
    </location>
</feature>
<dbReference type="EMBL" id="CP001124">
    <property type="protein sequence ID" value="ACH38817.1"/>
    <property type="molecule type" value="Genomic_DNA"/>
</dbReference>
<dbReference type="eggNOG" id="COG5652">
    <property type="taxonomic scope" value="Bacteria"/>
</dbReference>
<keyword evidence="1" id="KW-1133">Transmembrane helix</keyword>
<dbReference type="Pfam" id="PF04892">
    <property type="entry name" value="VanZ"/>
    <property type="match status" value="1"/>
</dbReference>
<dbReference type="AlphaFoldDB" id="B5EAB1"/>
<dbReference type="HOGENOM" id="CLU_057832_0_0_7"/>
<feature type="transmembrane region" description="Helical" evidence="1">
    <location>
        <begin position="76"/>
        <end position="94"/>
    </location>
</feature>
<organism evidence="3 4">
    <name type="scientific">Citrifermentans bemidjiense (strain ATCC BAA-1014 / DSM 16622 / JCM 12645 / Bem)</name>
    <name type="common">Geobacter bemidjiensis</name>
    <dbReference type="NCBI Taxonomy" id="404380"/>
    <lineage>
        <taxon>Bacteria</taxon>
        <taxon>Pseudomonadati</taxon>
        <taxon>Thermodesulfobacteriota</taxon>
        <taxon>Desulfuromonadia</taxon>
        <taxon>Geobacterales</taxon>
        <taxon>Geobacteraceae</taxon>
        <taxon>Citrifermentans</taxon>
    </lineage>
</organism>
<accession>B5EAB1</accession>
<protein>
    <submittedName>
        <fullName evidence="3">VanZ family protein</fullName>
    </submittedName>
</protein>
<dbReference type="OrthoDB" id="283584at2"/>
<proteinExistence type="predicted"/>
<dbReference type="InterPro" id="IPR006976">
    <property type="entry name" value="VanZ-like"/>
</dbReference>
<feature type="transmembrane region" description="Helical" evidence="1">
    <location>
        <begin position="51"/>
        <end position="69"/>
    </location>
</feature>
<feature type="transmembrane region" description="Helical" evidence="1">
    <location>
        <begin position="374"/>
        <end position="391"/>
    </location>
</feature>
<feature type="transmembrane region" description="Helical" evidence="1">
    <location>
        <begin position="344"/>
        <end position="362"/>
    </location>
</feature>
<feature type="transmembrane region" description="Helical" evidence="1">
    <location>
        <begin position="281"/>
        <end position="305"/>
    </location>
</feature>
<evidence type="ECO:0000313" key="4">
    <source>
        <dbReference type="Proteomes" id="UP000008825"/>
    </source>
</evidence>
<feature type="transmembrane region" description="Helical" evidence="1">
    <location>
        <begin position="223"/>
        <end position="243"/>
    </location>
</feature>
<dbReference type="STRING" id="404380.Gbem_1801"/>
<keyword evidence="1" id="KW-0472">Membrane</keyword>
<feature type="domain" description="VanZ-like" evidence="2">
    <location>
        <begin position="39"/>
        <end position="127"/>
    </location>
</feature>